<evidence type="ECO:0000256" key="1">
    <source>
        <dbReference type="SAM" id="SignalP"/>
    </source>
</evidence>
<evidence type="ECO:0000313" key="3">
    <source>
        <dbReference type="Proteomes" id="UP001153636"/>
    </source>
</evidence>
<dbReference type="PROSITE" id="PS51257">
    <property type="entry name" value="PROKAR_LIPOPROTEIN"/>
    <property type="match status" value="1"/>
</dbReference>
<dbReference type="Proteomes" id="UP001153636">
    <property type="component" value="Chromosome 4"/>
</dbReference>
<name>A0A9P0CZQ9_9CUCU</name>
<gene>
    <name evidence="2" type="ORF">PSYICH_LOCUS10296</name>
</gene>
<keyword evidence="1" id="KW-0732">Signal</keyword>
<proteinExistence type="predicted"/>
<feature type="chain" id="PRO_5040458926" evidence="1">
    <location>
        <begin position="16"/>
        <end position="153"/>
    </location>
</feature>
<dbReference type="EMBL" id="OV651816">
    <property type="protein sequence ID" value="CAH1109350.1"/>
    <property type="molecule type" value="Genomic_DNA"/>
</dbReference>
<protein>
    <submittedName>
        <fullName evidence="2">Uncharacterized protein</fullName>
    </submittedName>
</protein>
<dbReference type="AlphaFoldDB" id="A0A9P0CZQ9"/>
<reference evidence="2" key="1">
    <citation type="submission" date="2022-01" db="EMBL/GenBank/DDBJ databases">
        <authorList>
            <person name="King R."/>
        </authorList>
    </citation>
    <scope>NUCLEOTIDE SEQUENCE</scope>
</reference>
<sequence length="153" mass="17025">MKVLILVCLVASVACHIVGQNGHGVHRHRVRPVVARANGGRHVQRVNTRVVVGGQHNAQSSDDKGDNQIVIIERPSVVSSPLYPNEAYNTHNHEGPMNNHAEEHIRIVEMNPFVYQQPPKQQFSLGNSGHMVYSSVDSFEQDDGIKSKRMATY</sequence>
<keyword evidence="3" id="KW-1185">Reference proteome</keyword>
<organism evidence="2 3">
    <name type="scientific">Psylliodes chrysocephalus</name>
    <dbReference type="NCBI Taxonomy" id="3402493"/>
    <lineage>
        <taxon>Eukaryota</taxon>
        <taxon>Metazoa</taxon>
        <taxon>Ecdysozoa</taxon>
        <taxon>Arthropoda</taxon>
        <taxon>Hexapoda</taxon>
        <taxon>Insecta</taxon>
        <taxon>Pterygota</taxon>
        <taxon>Neoptera</taxon>
        <taxon>Endopterygota</taxon>
        <taxon>Coleoptera</taxon>
        <taxon>Polyphaga</taxon>
        <taxon>Cucujiformia</taxon>
        <taxon>Chrysomeloidea</taxon>
        <taxon>Chrysomelidae</taxon>
        <taxon>Galerucinae</taxon>
        <taxon>Alticini</taxon>
        <taxon>Psylliodes</taxon>
    </lineage>
</organism>
<evidence type="ECO:0000313" key="2">
    <source>
        <dbReference type="EMBL" id="CAH1109350.1"/>
    </source>
</evidence>
<feature type="signal peptide" evidence="1">
    <location>
        <begin position="1"/>
        <end position="15"/>
    </location>
</feature>
<accession>A0A9P0CZQ9</accession>